<feature type="transmembrane region" description="Helical" evidence="1">
    <location>
        <begin position="34"/>
        <end position="56"/>
    </location>
</feature>
<evidence type="ECO:0000313" key="2">
    <source>
        <dbReference type="EMBL" id="MEK8128109.1"/>
    </source>
</evidence>
<organism evidence="2 3">
    <name type="scientific">Paenibacillus filicis</name>
    <dbReference type="NCBI Taxonomy" id="669464"/>
    <lineage>
        <taxon>Bacteria</taxon>
        <taxon>Bacillati</taxon>
        <taxon>Bacillota</taxon>
        <taxon>Bacilli</taxon>
        <taxon>Bacillales</taxon>
        <taxon>Paenibacillaceae</taxon>
        <taxon>Paenibacillus</taxon>
    </lineage>
</organism>
<reference evidence="2 3" key="1">
    <citation type="submission" date="2024-04" db="EMBL/GenBank/DDBJ databases">
        <title>draft genome sequnece of Paenibacillus filicis.</title>
        <authorList>
            <person name="Kim D.-U."/>
        </authorList>
    </citation>
    <scope>NUCLEOTIDE SEQUENCE [LARGE SCALE GENOMIC DNA]</scope>
    <source>
        <strain evidence="2 3">KACC14197</strain>
    </source>
</reference>
<protein>
    <submittedName>
        <fullName evidence="2">Uncharacterized protein</fullName>
    </submittedName>
</protein>
<gene>
    <name evidence="2" type="ORF">WMW72_09360</name>
</gene>
<evidence type="ECO:0000313" key="3">
    <source>
        <dbReference type="Proteomes" id="UP001469365"/>
    </source>
</evidence>
<comment type="caution">
    <text evidence="2">The sequence shown here is derived from an EMBL/GenBank/DDBJ whole genome shotgun (WGS) entry which is preliminary data.</text>
</comment>
<proteinExistence type="predicted"/>
<keyword evidence="1" id="KW-1133">Transmembrane helix</keyword>
<accession>A0ABU9DGV5</accession>
<dbReference type="EMBL" id="JBBPCC010000004">
    <property type="protein sequence ID" value="MEK8128109.1"/>
    <property type="molecule type" value="Genomic_DNA"/>
</dbReference>
<dbReference type="RefSeq" id="WP_341415168.1">
    <property type="nucleotide sequence ID" value="NZ_JBBPCC010000004.1"/>
</dbReference>
<keyword evidence="1" id="KW-0472">Membrane</keyword>
<feature type="transmembrane region" description="Helical" evidence="1">
    <location>
        <begin position="5"/>
        <end position="22"/>
    </location>
</feature>
<evidence type="ECO:0000256" key="1">
    <source>
        <dbReference type="SAM" id="Phobius"/>
    </source>
</evidence>
<name>A0ABU9DGV5_9BACL</name>
<keyword evidence="1" id="KW-0812">Transmembrane</keyword>
<dbReference type="Proteomes" id="UP001469365">
    <property type="component" value="Unassembled WGS sequence"/>
</dbReference>
<keyword evidence="3" id="KW-1185">Reference proteome</keyword>
<sequence>MSNNAFLICFILLAILLLFTNMKHWTKMPRSIRRFYVCMYVVTFGLYTAMLFHLPIPMPTRIFIEKVSPWVYSIIHSK</sequence>